<dbReference type="EMBL" id="CP041253">
    <property type="protein sequence ID" value="QDH79752.1"/>
    <property type="molecule type" value="Genomic_DNA"/>
</dbReference>
<keyword evidence="3" id="KW-0731">Sigma factor</keyword>
<dbReference type="Pfam" id="PF08281">
    <property type="entry name" value="Sigma70_r4_2"/>
    <property type="match status" value="1"/>
</dbReference>
<dbReference type="InterPro" id="IPR039425">
    <property type="entry name" value="RNA_pol_sigma-70-like"/>
</dbReference>
<dbReference type="InterPro" id="IPR013325">
    <property type="entry name" value="RNA_pol_sigma_r2"/>
</dbReference>
<evidence type="ECO:0000256" key="3">
    <source>
        <dbReference type="ARBA" id="ARBA00023082"/>
    </source>
</evidence>
<keyword evidence="4" id="KW-0804">Transcription</keyword>
<sequence>MIKRIYEDGHKLSKDYEADQKESRDHSFYSSENHAWEEFLKGSDDALAELYNRFADKLFHYGTQITVDREIAYDVVQDVFLYVVVKKKQLGKVDSVKNYLYASYRRRLMRVLKRNRKLKLVEGYDRHDGFLIEVAEDFHAIGTPLTIDIKELLQKVCNQLPIRQREAINLYFFEQLSYKEIAQIMDMGHVRSARNLLYKALGNLAVSLKGHEGVVFLFPLALQLNL</sequence>
<dbReference type="PANTHER" id="PTHR43133:SF46">
    <property type="entry name" value="RNA POLYMERASE SIGMA-70 FACTOR ECF SUBFAMILY"/>
    <property type="match status" value="1"/>
</dbReference>
<dbReference type="InterPro" id="IPR013324">
    <property type="entry name" value="RNA_pol_sigma_r3/r4-like"/>
</dbReference>
<dbReference type="OrthoDB" id="9150024at2"/>
<dbReference type="Proteomes" id="UP000316614">
    <property type="component" value="Chromosome"/>
</dbReference>
<dbReference type="KEGG" id="echi:FKX85_12185"/>
<evidence type="ECO:0000313" key="6">
    <source>
        <dbReference type="EMBL" id="QDH79752.1"/>
    </source>
</evidence>
<evidence type="ECO:0000256" key="1">
    <source>
        <dbReference type="ARBA" id="ARBA00010641"/>
    </source>
</evidence>
<evidence type="ECO:0000313" key="7">
    <source>
        <dbReference type="Proteomes" id="UP000316614"/>
    </source>
</evidence>
<dbReference type="InterPro" id="IPR014284">
    <property type="entry name" value="RNA_pol_sigma-70_dom"/>
</dbReference>
<organism evidence="6 7">
    <name type="scientific">Echinicola soli</name>
    <dbReference type="NCBI Taxonomy" id="2591634"/>
    <lineage>
        <taxon>Bacteria</taxon>
        <taxon>Pseudomonadati</taxon>
        <taxon>Bacteroidota</taxon>
        <taxon>Cytophagia</taxon>
        <taxon>Cytophagales</taxon>
        <taxon>Cyclobacteriaceae</taxon>
        <taxon>Echinicola</taxon>
    </lineage>
</organism>
<dbReference type="Gene3D" id="1.10.1740.10">
    <property type="match status" value="1"/>
</dbReference>
<proteinExistence type="inferred from homology"/>
<name>A0A514CIU6_9BACT</name>
<dbReference type="GO" id="GO:0003677">
    <property type="term" value="F:DNA binding"/>
    <property type="evidence" value="ECO:0007669"/>
    <property type="project" value="InterPro"/>
</dbReference>
<dbReference type="InterPro" id="IPR036388">
    <property type="entry name" value="WH-like_DNA-bd_sf"/>
</dbReference>
<accession>A0A514CIU6</accession>
<dbReference type="SUPFAM" id="SSF88659">
    <property type="entry name" value="Sigma3 and sigma4 domains of RNA polymerase sigma factors"/>
    <property type="match status" value="1"/>
</dbReference>
<dbReference type="RefSeq" id="WP_141614993.1">
    <property type="nucleotide sequence ID" value="NZ_CP041253.1"/>
</dbReference>
<evidence type="ECO:0000259" key="5">
    <source>
        <dbReference type="Pfam" id="PF08281"/>
    </source>
</evidence>
<protein>
    <submittedName>
        <fullName evidence="6">Sigma-70 family RNA polymerase sigma factor</fullName>
    </submittedName>
</protein>
<dbReference type="GO" id="GO:0016987">
    <property type="term" value="F:sigma factor activity"/>
    <property type="evidence" value="ECO:0007669"/>
    <property type="project" value="UniProtKB-KW"/>
</dbReference>
<reference evidence="6 7" key="1">
    <citation type="submission" date="2019-06" db="EMBL/GenBank/DDBJ databases">
        <title>Echinicola alkalisoli sp. nov. isolated from saline soil.</title>
        <authorList>
            <person name="Sun J.-Q."/>
            <person name="Xu L."/>
        </authorList>
    </citation>
    <scope>NUCLEOTIDE SEQUENCE [LARGE SCALE GENOMIC DNA]</scope>
    <source>
        <strain evidence="6 7">LN3S3</strain>
    </source>
</reference>
<dbReference type="Gene3D" id="1.10.10.10">
    <property type="entry name" value="Winged helix-like DNA-binding domain superfamily/Winged helix DNA-binding domain"/>
    <property type="match status" value="1"/>
</dbReference>
<dbReference type="GO" id="GO:0006352">
    <property type="term" value="P:DNA-templated transcription initiation"/>
    <property type="evidence" value="ECO:0007669"/>
    <property type="project" value="InterPro"/>
</dbReference>
<comment type="similarity">
    <text evidence="1">Belongs to the sigma-70 factor family. ECF subfamily.</text>
</comment>
<evidence type="ECO:0000256" key="2">
    <source>
        <dbReference type="ARBA" id="ARBA00023015"/>
    </source>
</evidence>
<dbReference type="AlphaFoldDB" id="A0A514CIU6"/>
<dbReference type="SUPFAM" id="SSF88946">
    <property type="entry name" value="Sigma2 domain of RNA polymerase sigma factors"/>
    <property type="match status" value="1"/>
</dbReference>
<keyword evidence="7" id="KW-1185">Reference proteome</keyword>
<dbReference type="PANTHER" id="PTHR43133">
    <property type="entry name" value="RNA POLYMERASE ECF-TYPE SIGMA FACTO"/>
    <property type="match status" value="1"/>
</dbReference>
<evidence type="ECO:0000256" key="4">
    <source>
        <dbReference type="ARBA" id="ARBA00023163"/>
    </source>
</evidence>
<feature type="domain" description="RNA polymerase sigma factor 70 region 4 type 2" evidence="5">
    <location>
        <begin position="151"/>
        <end position="201"/>
    </location>
</feature>
<gene>
    <name evidence="6" type="ORF">FKX85_12185</name>
</gene>
<dbReference type="NCBIfam" id="TIGR02937">
    <property type="entry name" value="sigma70-ECF"/>
    <property type="match status" value="1"/>
</dbReference>
<dbReference type="InterPro" id="IPR013249">
    <property type="entry name" value="RNA_pol_sigma70_r4_t2"/>
</dbReference>
<dbReference type="CDD" id="cd06171">
    <property type="entry name" value="Sigma70_r4"/>
    <property type="match status" value="1"/>
</dbReference>
<keyword evidence="2" id="KW-0805">Transcription regulation</keyword>